<evidence type="ECO:0000313" key="2">
    <source>
        <dbReference type="Proteomes" id="UP000306416"/>
    </source>
</evidence>
<proteinExistence type="predicted"/>
<dbReference type="RefSeq" id="WP_135871221.1">
    <property type="nucleotide sequence ID" value="NZ_SRSC01000003.1"/>
</dbReference>
<protein>
    <submittedName>
        <fullName evidence="1">Uncharacterized protein</fullName>
    </submittedName>
</protein>
<dbReference type="PROSITE" id="PS51257">
    <property type="entry name" value="PROKAR_LIPOPROTEIN"/>
    <property type="match status" value="1"/>
</dbReference>
<evidence type="ECO:0000313" key="1">
    <source>
        <dbReference type="EMBL" id="TGU71537.1"/>
    </source>
</evidence>
<dbReference type="Gene3D" id="3.40.50.10610">
    <property type="entry name" value="ABC-type transport auxiliary lipoprotein component"/>
    <property type="match status" value="2"/>
</dbReference>
<dbReference type="Proteomes" id="UP000306416">
    <property type="component" value="Unassembled WGS sequence"/>
</dbReference>
<accession>A0A4S1CDN5</accession>
<sequence length="365" mass="39608">MPSRNSFSSLVALLLVLLVAGCAPLRRAAWTGDEAGNAEGGVAILPLQNLSGGTAPVTELRQELARRLAMRGMKILPEAQLEQFMARHRLRYVGGVDAATAQALRRETGARGVLITEVELYRTPFPPRVALTSRLVTTEETPRIVHMESVALSGNDAPGLLGVGLVRRPQEVTDRAIQLLAEALTGGKPQPIPRVSLGSDSVYLARPLEPGRSYRVAVLPFFDKGSHGYAGEILALHFIGELVRQGRFQVIEPGTVREDLLRYRIIMEDGVSLADAELLFGMLSTDLILTGEVNDFEDLQGAQAAPKVDFSALLLERSSRRAVWSMGDHRTGMDRVRFFDIGRIATASALAAGMVHQAVEESLGR</sequence>
<organism evidence="1 2">
    <name type="scientific">Geomonas terrae</name>
    <dbReference type="NCBI Taxonomy" id="2562681"/>
    <lineage>
        <taxon>Bacteria</taxon>
        <taxon>Pseudomonadati</taxon>
        <taxon>Thermodesulfobacteriota</taxon>
        <taxon>Desulfuromonadia</taxon>
        <taxon>Geobacterales</taxon>
        <taxon>Geobacteraceae</taxon>
        <taxon>Geomonas</taxon>
    </lineage>
</organism>
<comment type="caution">
    <text evidence="1">The sequence shown here is derived from an EMBL/GenBank/DDBJ whole genome shotgun (WGS) entry which is preliminary data.</text>
</comment>
<dbReference type="AlphaFoldDB" id="A0A4S1CDN5"/>
<keyword evidence="2" id="KW-1185">Reference proteome</keyword>
<dbReference type="EMBL" id="SRSC01000003">
    <property type="protein sequence ID" value="TGU71537.1"/>
    <property type="molecule type" value="Genomic_DNA"/>
</dbReference>
<name>A0A4S1CDN5_9BACT</name>
<gene>
    <name evidence="1" type="ORF">E4633_14595</name>
</gene>
<reference evidence="1 2" key="1">
    <citation type="submission" date="2019-04" db="EMBL/GenBank/DDBJ databases">
        <title>Geobacter oryzae sp. nov., ferric-reducing bacteria isolated from paddy soil.</title>
        <authorList>
            <person name="Xu Z."/>
            <person name="Masuda Y."/>
            <person name="Itoh H."/>
            <person name="Senoo K."/>
        </authorList>
    </citation>
    <scope>NUCLEOTIDE SEQUENCE [LARGE SCALE GENOMIC DNA]</scope>
    <source>
        <strain evidence="1 2">Red111</strain>
    </source>
</reference>